<dbReference type="InterPro" id="IPR051961">
    <property type="entry name" value="Fungal_Metabolite_Diox"/>
</dbReference>
<dbReference type="SUPFAM" id="SSF51197">
    <property type="entry name" value="Clavaminate synthase-like"/>
    <property type="match status" value="1"/>
</dbReference>
<name>A0AA41YXS2_9HYPH</name>
<evidence type="ECO:0000313" key="1">
    <source>
        <dbReference type="EMBL" id="MCW6506863.1"/>
    </source>
</evidence>
<protein>
    <submittedName>
        <fullName evidence="1">Phytanoyl-CoA dioxygenase family protein</fullName>
    </submittedName>
</protein>
<dbReference type="Pfam" id="PF05721">
    <property type="entry name" value="PhyH"/>
    <property type="match status" value="1"/>
</dbReference>
<keyword evidence="1" id="KW-0560">Oxidoreductase</keyword>
<evidence type="ECO:0000313" key="2">
    <source>
        <dbReference type="Proteomes" id="UP001165667"/>
    </source>
</evidence>
<keyword evidence="1" id="KW-0223">Dioxygenase</keyword>
<dbReference type="GO" id="GO:0016706">
    <property type="term" value="F:2-oxoglutarate-dependent dioxygenase activity"/>
    <property type="evidence" value="ECO:0007669"/>
    <property type="project" value="UniProtKB-ARBA"/>
</dbReference>
<dbReference type="PANTHER" id="PTHR37563">
    <property type="entry name" value="PHYTANOYL-COA DIOXYGENASE FAMILY PROTEIN (AFU_ORTHOLOGUE AFUA_2G03330)"/>
    <property type="match status" value="1"/>
</dbReference>
<dbReference type="AlphaFoldDB" id="A0AA41YXS2"/>
<dbReference type="InterPro" id="IPR008775">
    <property type="entry name" value="Phytyl_CoA_dOase-like"/>
</dbReference>
<dbReference type="PANTHER" id="PTHR37563:SF2">
    <property type="entry name" value="PHYTANOYL-COA DIOXYGENASE FAMILY PROTEIN (AFU_ORTHOLOGUE AFUA_2G03330)"/>
    <property type="match status" value="1"/>
</dbReference>
<keyword evidence="2" id="KW-1185">Reference proteome</keyword>
<dbReference type="RefSeq" id="WP_282583202.1">
    <property type="nucleotide sequence ID" value="NZ_JAMOIM010000001.1"/>
</dbReference>
<dbReference type="Gene3D" id="2.60.120.620">
    <property type="entry name" value="q2cbj1_9rhob like domain"/>
    <property type="match status" value="1"/>
</dbReference>
<reference evidence="1" key="1">
    <citation type="submission" date="2022-05" db="EMBL/GenBank/DDBJ databases">
        <authorList>
            <person name="Pankratov T."/>
        </authorList>
    </citation>
    <scope>NUCLEOTIDE SEQUENCE</scope>
    <source>
        <strain evidence="1">BP6-180914</strain>
    </source>
</reference>
<sequence length="277" mass="30947">MSSSETADRLDVSADRETLYRDGIVGRKGAFSREWADAMREDIMTAFWSAIQRQGGAVGRGPRRWYVEIHPQDLRGFVDLVTHPWVTAMCEAVLGPDYQIVEVGFDTPFQGAKNQPWHRDFPSPEDTWRDHRITSLAFNLTGVDVTPEMGPFEIAPGTQWDDGRSWNHEMFPSVESWGRFAERAVRKYPSMGDISCRSALTMHRGTQHGSPIARPVLVLGVDAPGAGHAALHDMMVTPDYFAALPQSVKHHLVCRVVDELVPVVQKHDIEGLVMGAD</sequence>
<gene>
    <name evidence="1" type="ORF">M8523_02360</name>
</gene>
<organism evidence="1 2">
    <name type="scientific">Lichenifustis flavocetrariae</name>
    <dbReference type="NCBI Taxonomy" id="2949735"/>
    <lineage>
        <taxon>Bacteria</taxon>
        <taxon>Pseudomonadati</taxon>
        <taxon>Pseudomonadota</taxon>
        <taxon>Alphaproteobacteria</taxon>
        <taxon>Hyphomicrobiales</taxon>
        <taxon>Lichenihabitantaceae</taxon>
        <taxon>Lichenifustis</taxon>
    </lineage>
</organism>
<accession>A0AA41YXS2</accession>
<dbReference type="Proteomes" id="UP001165667">
    <property type="component" value="Unassembled WGS sequence"/>
</dbReference>
<dbReference type="EMBL" id="JAMOIM010000001">
    <property type="protein sequence ID" value="MCW6506863.1"/>
    <property type="molecule type" value="Genomic_DNA"/>
</dbReference>
<proteinExistence type="predicted"/>
<comment type="caution">
    <text evidence="1">The sequence shown here is derived from an EMBL/GenBank/DDBJ whole genome shotgun (WGS) entry which is preliminary data.</text>
</comment>